<protein>
    <submittedName>
        <fullName evidence="4">TetR family transcriptional regulator</fullName>
    </submittedName>
</protein>
<dbReference type="Gene3D" id="1.10.357.10">
    <property type="entry name" value="Tetracycline Repressor, domain 2"/>
    <property type="match status" value="1"/>
</dbReference>
<gene>
    <name evidence="4" type="ORF">ENS31_12365</name>
</gene>
<dbReference type="PANTHER" id="PTHR40082:SF1">
    <property type="entry name" value="BLR5956 PROTEIN"/>
    <property type="match status" value="1"/>
</dbReference>
<dbReference type="InterPro" id="IPR036108">
    <property type="entry name" value="4pyrrol_syn_uPrphyn_synt_sf"/>
</dbReference>
<dbReference type="InterPro" id="IPR036271">
    <property type="entry name" value="Tet_transcr_reg_TetR-rel_C_sf"/>
</dbReference>
<accession>A0A7V2ZM05</accession>
<dbReference type="InterPro" id="IPR009057">
    <property type="entry name" value="Homeodomain-like_sf"/>
</dbReference>
<dbReference type="GO" id="GO:0003677">
    <property type="term" value="F:DNA binding"/>
    <property type="evidence" value="ECO:0007669"/>
    <property type="project" value="UniProtKB-UniRule"/>
</dbReference>
<dbReference type="SUPFAM" id="SSF48498">
    <property type="entry name" value="Tetracyclin repressor-like, C-terminal domain"/>
    <property type="match status" value="1"/>
</dbReference>
<sequence>MTLQQVKCFQKIIGKLIEISVKRSRADLKQQKKEIIIDKAIELFARKDYYEVMMDDVAKLSKVAKGTVYNYFESKEQLYNEIITSNLTNLLTSIKSNLSSDSLIIDSLQSFISSLHQFLVSHKNFFKIFSRYIYQDDASLNPIIKLKTEELNSLLSDILYKGKREKLFREVEEDFAVRLIIGCVFSSAKRCIENNFPDEQLISERENLFEFIINSLYVGFDISMIRPLKNKTIVLTRTVEQSAESASVFIELGAKVIVFPTLEIVPPSSWKSFDEVILNKNRIDFLIFTSAHTVTMFAHRLKELNKNFNYSKTKVIAIGSKTSQICEQYKIPVNIIPEKFSGEGVVEALSKFNLKDKVVFIPRSAIGRAELPKGLEELGAIIKSVPVYNVSLPGKKVIEESLKQLKFSKPDVFVFTSPSTFENFLTIMGIDNPALFFRGVDVAAIGPTTKSAIESKKVKVSIMPSEFTIKGLAQKMIEYYRSKEN</sequence>
<dbReference type="Pfam" id="PF00440">
    <property type="entry name" value="TetR_N"/>
    <property type="match status" value="1"/>
</dbReference>
<reference evidence="4" key="1">
    <citation type="journal article" date="2020" name="mSystems">
        <title>Genome- and Community-Level Interaction Insights into Carbon Utilization and Element Cycling Functions of Hydrothermarchaeota in Hydrothermal Sediment.</title>
        <authorList>
            <person name="Zhou Z."/>
            <person name="Liu Y."/>
            <person name="Xu W."/>
            <person name="Pan J."/>
            <person name="Luo Z.H."/>
            <person name="Li M."/>
        </authorList>
    </citation>
    <scope>NUCLEOTIDE SEQUENCE [LARGE SCALE GENOMIC DNA]</scope>
    <source>
        <strain evidence="4">SpSt-479</strain>
    </source>
</reference>
<comment type="caution">
    <text evidence="4">The sequence shown here is derived from an EMBL/GenBank/DDBJ whole genome shotgun (WGS) entry which is preliminary data.</text>
</comment>
<dbReference type="PANTHER" id="PTHR40082">
    <property type="entry name" value="BLR5956 PROTEIN"/>
    <property type="match status" value="1"/>
</dbReference>
<proteinExistence type="predicted"/>
<name>A0A7V2ZM05_9BACT</name>
<dbReference type="PRINTS" id="PR00455">
    <property type="entry name" value="HTHTETR"/>
</dbReference>
<evidence type="ECO:0000256" key="1">
    <source>
        <dbReference type="ARBA" id="ARBA00023125"/>
    </source>
</evidence>
<dbReference type="CDD" id="cd06578">
    <property type="entry name" value="HemD"/>
    <property type="match status" value="1"/>
</dbReference>
<dbReference type="GO" id="GO:0006780">
    <property type="term" value="P:uroporphyrinogen III biosynthetic process"/>
    <property type="evidence" value="ECO:0007669"/>
    <property type="project" value="InterPro"/>
</dbReference>
<dbReference type="PROSITE" id="PS50977">
    <property type="entry name" value="HTH_TETR_2"/>
    <property type="match status" value="1"/>
</dbReference>
<keyword evidence="1 2" id="KW-0238">DNA-binding</keyword>
<dbReference type="AlphaFoldDB" id="A0A7V2ZM05"/>
<evidence type="ECO:0000256" key="2">
    <source>
        <dbReference type="PROSITE-ProRule" id="PRU00335"/>
    </source>
</evidence>
<feature type="domain" description="HTH tetR-type" evidence="3">
    <location>
        <begin position="30"/>
        <end position="90"/>
    </location>
</feature>
<organism evidence="4">
    <name type="scientific">Ignavibacterium album</name>
    <dbReference type="NCBI Taxonomy" id="591197"/>
    <lineage>
        <taxon>Bacteria</taxon>
        <taxon>Pseudomonadati</taxon>
        <taxon>Ignavibacteriota</taxon>
        <taxon>Ignavibacteria</taxon>
        <taxon>Ignavibacteriales</taxon>
        <taxon>Ignavibacteriaceae</taxon>
        <taxon>Ignavibacterium</taxon>
    </lineage>
</organism>
<feature type="DNA-binding region" description="H-T-H motif" evidence="2">
    <location>
        <begin position="53"/>
        <end position="72"/>
    </location>
</feature>
<dbReference type="InterPro" id="IPR039793">
    <property type="entry name" value="UROS/Hem4"/>
</dbReference>
<dbReference type="Pfam" id="PF02602">
    <property type="entry name" value="HEM4"/>
    <property type="match status" value="1"/>
</dbReference>
<evidence type="ECO:0000313" key="4">
    <source>
        <dbReference type="EMBL" id="HFI92303.1"/>
    </source>
</evidence>
<dbReference type="SUPFAM" id="SSF69618">
    <property type="entry name" value="HemD-like"/>
    <property type="match status" value="1"/>
</dbReference>
<dbReference type="Gene3D" id="3.40.50.10090">
    <property type="match status" value="2"/>
</dbReference>
<dbReference type="GO" id="GO:0004852">
    <property type="term" value="F:uroporphyrinogen-III synthase activity"/>
    <property type="evidence" value="ECO:0007669"/>
    <property type="project" value="InterPro"/>
</dbReference>
<dbReference type="SUPFAM" id="SSF46689">
    <property type="entry name" value="Homeodomain-like"/>
    <property type="match status" value="1"/>
</dbReference>
<evidence type="ECO:0000259" key="3">
    <source>
        <dbReference type="PROSITE" id="PS50977"/>
    </source>
</evidence>
<dbReference type="EMBL" id="DSUJ01000010">
    <property type="protein sequence ID" value="HFI92303.1"/>
    <property type="molecule type" value="Genomic_DNA"/>
</dbReference>
<dbReference type="InterPro" id="IPR003754">
    <property type="entry name" value="4pyrrol_synth_uPrphyn_synth"/>
</dbReference>
<dbReference type="InterPro" id="IPR001647">
    <property type="entry name" value="HTH_TetR"/>
</dbReference>